<dbReference type="InterPro" id="IPR002347">
    <property type="entry name" value="SDR_fam"/>
</dbReference>
<keyword evidence="5" id="KW-1185">Reference proteome</keyword>
<comment type="similarity">
    <text evidence="1">Belongs to the short-chain dehydrogenases/reductases (SDR) family.</text>
</comment>
<evidence type="ECO:0000313" key="4">
    <source>
        <dbReference type="EMBL" id="GLK83472.1"/>
    </source>
</evidence>
<dbReference type="AlphaFoldDB" id="A0A9W6NAE2"/>
<evidence type="ECO:0000256" key="1">
    <source>
        <dbReference type="ARBA" id="ARBA00006484"/>
    </source>
</evidence>
<dbReference type="PRINTS" id="PR00081">
    <property type="entry name" value="GDHRDH"/>
</dbReference>
<organism evidence="4 5">
    <name type="scientific">Ancylobacter defluvii</name>
    <dbReference type="NCBI Taxonomy" id="1282440"/>
    <lineage>
        <taxon>Bacteria</taxon>
        <taxon>Pseudomonadati</taxon>
        <taxon>Pseudomonadota</taxon>
        <taxon>Alphaproteobacteria</taxon>
        <taxon>Hyphomicrobiales</taxon>
        <taxon>Xanthobacteraceae</taxon>
        <taxon>Ancylobacter</taxon>
    </lineage>
</organism>
<evidence type="ECO:0000256" key="2">
    <source>
        <dbReference type="ARBA" id="ARBA00022857"/>
    </source>
</evidence>
<dbReference type="Proteomes" id="UP001143330">
    <property type="component" value="Unassembled WGS sequence"/>
</dbReference>
<name>A0A9W6NAE2_9HYPH</name>
<protein>
    <submittedName>
        <fullName evidence="4">Dehydrogenase</fullName>
    </submittedName>
</protein>
<dbReference type="SUPFAM" id="SSF51735">
    <property type="entry name" value="NAD(P)-binding Rossmann-fold domains"/>
    <property type="match status" value="1"/>
</dbReference>
<comment type="caution">
    <text evidence="4">The sequence shown here is derived from an EMBL/GenBank/DDBJ whole genome shotgun (WGS) entry which is preliminary data.</text>
</comment>
<dbReference type="Pfam" id="PF00106">
    <property type="entry name" value="adh_short"/>
    <property type="match status" value="1"/>
</dbReference>
<evidence type="ECO:0000313" key="5">
    <source>
        <dbReference type="Proteomes" id="UP001143330"/>
    </source>
</evidence>
<proteinExistence type="inferred from homology"/>
<sequence>MTMAPLEDKPVALVTGANQGLGKEVVRQLGRCGMTVYLGSRDMARGAAAAEELAAESPDIVPLRVDVTNAETLALAAETLGARHGRLDVLVANAGVLHRMPALETTAANMMATYDTNVFGVVRTIEAMLPLLRSARHPRVVTLASTSASLALSSDPATMFGRSDTIVAYASSKAAVTMLTVQYANAFRRQAGYAHIKINAATPGHIATGLNDYAGTRTVEQGAAIVLTLATLPDDGPSGGFFNDAGSVPWYRLAGRLKGGVRRSVRSSTAARCGAPPRGSAAG</sequence>
<dbReference type="PANTHER" id="PTHR43963">
    <property type="entry name" value="CARBONYL REDUCTASE 1-RELATED"/>
    <property type="match status" value="1"/>
</dbReference>
<reference evidence="4" key="1">
    <citation type="journal article" date="2014" name="Int. J. Syst. Evol. Microbiol.">
        <title>Complete genome sequence of Corynebacterium casei LMG S-19264T (=DSM 44701T), isolated from a smear-ripened cheese.</title>
        <authorList>
            <consortium name="US DOE Joint Genome Institute (JGI-PGF)"/>
            <person name="Walter F."/>
            <person name="Albersmeier A."/>
            <person name="Kalinowski J."/>
            <person name="Ruckert C."/>
        </authorList>
    </citation>
    <scope>NUCLEOTIDE SEQUENCE</scope>
    <source>
        <strain evidence="4">VKM B-2789</strain>
    </source>
</reference>
<dbReference type="InterPro" id="IPR036291">
    <property type="entry name" value="NAD(P)-bd_dom_sf"/>
</dbReference>
<dbReference type="EMBL" id="BSFM01000007">
    <property type="protein sequence ID" value="GLK83472.1"/>
    <property type="molecule type" value="Genomic_DNA"/>
</dbReference>
<dbReference type="PANTHER" id="PTHR43963:SF6">
    <property type="entry name" value="CHAIN DEHYDROGENASE FAMILY PROTEIN, PUTATIVE (AFU_ORTHOLOGUE AFUA_3G15350)-RELATED"/>
    <property type="match status" value="1"/>
</dbReference>
<gene>
    <name evidence="4" type="ORF">GCM10017653_15410</name>
</gene>
<dbReference type="RefSeq" id="WP_213361748.1">
    <property type="nucleotide sequence ID" value="NZ_BSFM01000007.1"/>
</dbReference>
<accession>A0A9W6NAE2</accession>
<keyword evidence="2" id="KW-0521">NADP</keyword>
<keyword evidence="3" id="KW-0560">Oxidoreductase</keyword>
<dbReference type="PROSITE" id="PS00061">
    <property type="entry name" value="ADH_SHORT"/>
    <property type="match status" value="1"/>
</dbReference>
<reference evidence="4" key="2">
    <citation type="submission" date="2023-01" db="EMBL/GenBank/DDBJ databases">
        <authorList>
            <person name="Sun Q."/>
            <person name="Evtushenko L."/>
        </authorList>
    </citation>
    <scope>NUCLEOTIDE SEQUENCE</scope>
    <source>
        <strain evidence="4">VKM B-2789</strain>
    </source>
</reference>
<evidence type="ECO:0000256" key="3">
    <source>
        <dbReference type="ARBA" id="ARBA00023002"/>
    </source>
</evidence>
<dbReference type="InterPro" id="IPR020904">
    <property type="entry name" value="Sc_DH/Rdtase_CS"/>
</dbReference>
<dbReference type="Gene3D" id="3.40.50.720">
    <property type="entry name" value="NAD(P)-binding Rossmann-like Domain"/>
    <property type="match status" value="1"/>
</dbReference>
<dbReference type="GO" id="GO:0016491">
    <property type="term" value="F:oxidoreductase activity"/>
    <property type="evidence" value="ECO:0007669"/>
    <property type="project" value="UniProtKB-KW"/>
</dbReference>